<accession>A0A222YXZ3</accession>
<feature type="compositionally biased region" description="Pro residues" evidence="1">
    <location>
        <begin position="35"/>
        <end position="49"/>
    </location>
</feature>
<evidence type="ECO:0000313" key="2">
    <source>
        <dbReference type="EMBL" id="ASR77151.1"/>
    </source>
</evidence>
<dbReference type="Pfam" id="PF25690">
    <property type="entry name" value="Phage_gp49"/>
    <property type="match status" value="1"/>
</dbReference>
<feature type="region of interest" description="Disordered" evidence="1">
    <location>
        <begin position="110"/>
        <end position="150"/>
    </location>
</feature>
<proteinExistence type="predicted"/>
<reference evidence="3" key="1">
    <citation type="submission" date="2017-05" db="EMBL/GenBank/DDBJ databases">
        <authorList>
            <person name="Song R."/>
            <person name="Chenine A.L."/>
            <person name="Ruprecht R.M."/>
        </authorList>
    </citation>
    <scope>NUCLEOTIDE SEQUENCE [LARGE SCALE GENOMIC DNA]</scope>
</reference>
<dbReference type="InterPro" id="IPR057999">
    <property type="entry name" value="Gp49"/>
</dbReference>
<organism evidence="2 3">
    <name type="scientific">Mycobacterium phage MyraDee</name>
    <dbReference type="NCBI Taxonomy" id="2024303"/>
    <lineage>
        <taxon>Viruses</taxon>
        <taxon>Duplodnaviria</taxon>
        <taxon>Heunggongvirae</taxon>
        <taxon>Uroviricota</taxon>
        <taxon>Caudoviricetes</taxon>
        <taxon>Myradeevirus</taxon>
        <taxon>Myradeevirus MyraDee</taxon>
    </lineage>
</organism>
<evidence type="ECO:0000313" key="3">
    <source>
        <dbReference type="Proteomes" id="UP000225918"/>
    </source>
</evidence>
<dbReference type="Proteomes" id="UP000225918">
    <property type="component" value="Segment"/>
</dbReference>
<gene>
    <name evidence="2" type="ORF">SEA_MYRADEE_43</name>
</gene>
<name>A0A222YXZ3_9CAUD</name>
<feature type="compositionally biased region" description="Gly residues" evidence="1">
    <location>
        <begin position="112"/>
        <end position="127"/>
    </location>
</feature>
<evidence type="ECO:0000256" key="1">
    <source>
        <dbReference type="SAM" id="MobiDB-lite"/>
    </source>
</evidence>
<protein>
    <submittedName>
        <fullName evidence="2">Uncharacterized protein</fullName>
    </submittedName>
</protein>
<feature type="compositionally biased region" description="Low complexity" evidence="1">
    <location>
        <begin position="1"/>
        <end position="33"/>
    </location>
</feature>
<dbReference type="EMBL" id="MF141539">
    <property type="protein sequence ID" value="ASR77151.1"/>
    <property type="molecule type" value="Genomic_DNA"/>
</dbReference>
<keyword evidence="3" id="KW-1185">Reference proteome</keyword>
<feature type="compositionally biased region" description="Low complexity" evidence="1">
    <location>
        <begin position="128"/>
        <end position="139"/>
    </location>
</feature>
<feature type="region of interest" description="Disordered" evidence="1">
    <location>
        <begin position="1"/>
        <end position="58"/>
    </location>
</feature>
<sequence>MTMADPFASAPAAPAPAPVQDEAQQQPVQQSSPWDNPPPEAAKPAPAPRPIVAGGGDGKVVLTFKGGTGFDAPWIVVHASDLDEAASYVGENAAKFMELMTRVQNAGKHFAGMGGGSAPANNGGGGQQQRAPQNGQPPQSQQAPNGEKRFCAHGEMRFKSDVSKAGKPYKGFFCTERDRNSQCEAQFLR</sequence>